<proteinExistence type="predicted"/>
<organism evidence="1 2">
    <name type="scientific">Hebeloma cylindrosporum</name>
    <dbReference type="NCBI Taxonomy" id="76867"/>
    <lineage>
        <taxon>Eukaryota</taxon>
        <taxon>Fungi</taxon>
        <taxon>Dikarya</taxon>
        <taxon>Basidiomycota</taxon>
        <taxon>Agaricomycotina</taxon>
        <taxon>Agaricomycetes</taxon>
        <taxon>Agaricomycetidae</taxon>
        <taxon>Agaricales</taxon>
        <taxon>Agaricineae</taxon>
        <taxon>Hymenogastraceae</taxon>
        <taxon>Hebeloma</taxon>
    </lineage>
</organism>
<dbReference type="EMBL" id="KN831779">
    <property type="protein sequence ID" value="KIM42052.1"/>
    <property type="molecule type" value="Genomic_DNA"/>
</dbReference>
<gene>
    <name evidence="1" type="ORF">M413DRAFT_143658</name>
</gene>
<reference evidence="2" key="2">
    <citation type="submission" date="2015-01" db="EMBL/GenBank/DDBJ databases">
        <title>Evolutionary Origins and Diversification of the Mycorrhizal Mutualists.</title>
        <authorList>
            <consortium name="DOE Joint Genome Institute"/>
            <consortium name="Mycorrhizal Genomics Consortium"/>
            <person name="Kohler A."/>
            <person name="Kuo A."/>
            <person name="Nagy L.G."/>
            <person name="Floudas D."/>
            <person name="Copeland A."/>
            <person name="Barry K.W."/>
            <person name="Cichocki N."/>
            <person name="Veneault-Fourrey C."/>
            <person name="LaButti K."/>
            <person name="Lindquist E.A."/>
            <person name="Lipzen A."/>
            <person name="Lundell T."/>
            <person name="Morin E."/>
            <person name="Murat C."/>
            <person name="Riley R."/>
            <person name="Ohm R."/>
            <person name="Sun H."/>
            <person name="Tunlid A."/>
            <person name="Henrissat B."/>
            <person name="Grigoriev I.V."/>
            <person name="Hibbett D.S."/>
            <person name="Martin F."/>
        </authorList>
    </citation>
    <scope>NUCLEOTIDE SEQUENCE [LARGE SCALE GENOMIC DNA]</scope>
    <source>
        <strain evidence="2">h7</strain>
    </source>
</reference>
<dbReference type="GO" id="GO:0030014">
    <property type="term" value="C:CCR4-NOT complex"/>
    <property type="evidence" value="ECO:0007669"/>
    <property type="project" value="InterPro"/>
</dbReference>
<evidence type="ECO:0000313" key="1">
    <source>
        <dbReference type="EMBL" id="KIM42052.1"/>
    </source>
</evidence>
<protein>
    <submittedName>
        <fullName evidence="1">Uncharacterized protein</fullName>
    </submittedName>
</protein>
<sequence length="474" mass="53018">MQPYPSPPVNTTRLTTAAATAKPHFLPLTSGDSIRASVSHLLTRAFSLPCSTAALAFTQLVQPTSRFQLALDALLPLLDSNTTAELAQRILVSFILYSLYTPHPVTINPFKSALFVAYVREREKAVSIANEGGVSPNEQFVWVLWKILKGDGNDVSFTSLKIAPNLHVDRVVSQIGPYSPSTLSRCPLPPKLRAINLILDEDLCNSISDIDDSTYYYFQNKSRRSATSDTNETNINTRLNYVHDTRSPVPRLTPDYPPHSPISFEEDRKNERLIHAMKLLLAARDRVLSLSEQRALSPIIPDLAHTNIITSIDLTPIIAHNPTIAHPLLVGLLTNANPDNNNPRPFLDILPFLPPALPTFDLYGRLLRDQTRVTVQGYSTVADLVLMEVLGRFIHEAINWLERAEREEREGNISDDRFAKGVQNLCRFYSSLIKLSIVDPTSDPDSTEMAHFSLRNARFEEANALYRVIATSRF</sequence>
<dbReference type="AlphaFoldDB" id="A0A0C2YM17"/>
<dbReference type="HOGENOM" id="CLU_614180_0_0_1"/>
<dbReference type="STRING" id="686832.A0A0C2YM17"/>
<dbReference type="InterPro" id="IPR019312">
    <property type="entry name" value="CNOT11"/>
</dbReference>
<dbReference type="Pfam" id="PF10155">
    <property type="entry name" value="CNOT11"/>
    <property type="match status" value="1"/>
</dbReference>
<accession>A0A0C2YM17</accession>
<dbReference type="Proteomes" id="UP000053424">
    <property type="component" value="Unassembled WGS sequence"/>
</dbReference>
<name>A0A0C2YM17_HEBCY</name>
<reference evidence="1 2" key="1">
    <citation type="submission" date="2014-04" db="EMBL/GenBank/DDBJ databases">
        <authorList>
            <consortium name="DOE Joint Genome Institute"/>
            <person name="Kuo A."/>
            <person name="Gay G."/>
            <person name="Dore J."/>
            <person name="Kohler A."/>
            <person name="Nagy L.G."/>
            <person name="Floudas D."/>
            <person name="Copeland A."/>
            <person name="Barry K.W."/>
            <person name="Cichocki N."/>
            <person name="Veneault-Fourrey C."/>
            <person name="LaButti K."/>
            <person name="Lindquist E.A."/>
            <person name="Lipzen A."/>
            <person name="Lundell T."/>
            <person name="Morin E."/>
            <person name="Murat C."/>
            <person name="Sun H."/>
            <person name="Tunlid A."/>
            <person name="Henrissat B."/>
            <person name="Grigoriev I.V."/>
            <person name="Hibbett D.S."/>
            <person name="Martin F."/>
            <person name="Nordberg H.P."/>
            <person name="Cantor M.N."/>
            <person name="Hua S.X."/>
        </authorList>
    </citation>
    <scope>NUCLEOTIDE SEQUENCE [LARGE SCALE GENOMIC DNA]</scope>
    <source>
        <strain evidence="2">h7</strain>
    </source>
</reference>
<keyword evidence="2" id="KW-1185">Reference proteome</keyword>
<evidence type="ECO:0000313" key="2">
    <source>
        <dbReference type="Proteomes" id="UP000053424"/>
    </source>
</evidence>
<dbReference type="OrthoDB" id="3226845at2759"/>